<accession>A0A381XJL0</accession>
<proteinExistence type="inferred from homology"/>
<keyword evidence="3" id="KW-0240">DNA-directed RNA polymerase</keyword>
<feature type="region of interest" description="Disordered" evidence="8">
    <location>
        <begin position="86"/>
        <end position="105"/>
    </location>
</feature>
<dbReference type="GO" id="GO:0003677">
    <property type="term" value="F:DNA binding"/>
    <property type="evidence" value="ECO:0007669"/>
    <property type="project" value="InterPro"/>
</dbReference>
<dbReference type="InterPro" id="IPR003716">
    <property type="entry name" value="DNA-dir_RNA_pol_omega"/>
</dbReference>
<evidence type="ECO:0000256" key="6">
    <source>
        <dbReference type="ARBA" id="ARBA00023163"/>
    </source>
</evidence>
<dbReference type="GO" id="GO:0000428">
    <property type="term" value="C:DNA-directed RNA polymerase complex"/>
    <property type="evidence" value="ECO:0007669"/>
    <property type="project" value="UniProtKB-KW"/>
</dbReference>
<comment type="similarity">
    <text evidence="1">Belongs to the RNA polymerase subunit omega family.</text>
</comment>
<organism evidence="9">
    <name type="scientific">marine metagenome</name>
    <dbReference type="NCBI Taxonomy" id="408172"/>
    <lineage>
        <taxon>unclassified sequences</taxon>
        <taxon>metagenomes</taxon>
        <taxon>ecological metagenomes</taxon>
    </lineage>
</organism>
<evidence type="ECO:0000313" key="9">
    <source>
        <dbReference type="EMBL" id="SVA64879.1"/>
    </source>
</evidence>
<evidence type="ECO:0000256" key="8">
    <source>
        <dbReference type="SAM" id="MobiDB-lite"/>
    </source>
</evidence>
<dbReference type="PANTHER" id="PTHR34476:SF1">
    <property type="entry name" value="DNA-DIRECTED RNA POLYMERASE SUBUNIT OMEGA"/>
    <property type="match status" value="1"/>
</dbReference>
<dbReference type="InterPro" id="IPR036161">
    <property type="entry name" value="RPB6/omega-like_sf"/>
</dbReference>
<dbReference type="GO" id="GO:0006351">
    <property type="term" value="P:DNA-templated transcription"/>
    <property type="evidence" value="ECO:0007669"/>
    <property type="project" value="InterPro"/>
</dbReference>
<comment type="catalytic activity">
    <reaction evidence="7">
        <text>RNA(n) + a ribonucleoside 5'-triphosphate = RNA(n+1) + diphosphate</text>
        <dbReference type="Rhea" id="RHEA:21248"/>
        <dbReference type="Rhea" id="RHEA-COMP:14527"/>
        <dbReference type="Rhea" id="RHEA-COMP:17342"/>
        <dbReference type="ChEBI" id="CHEBI:33019"/>
        <dbReference type="ChEBI" id="CHEBI:61557"/>
        <dbReference type="ChEBI" id="CHEBI:140395"/>
        <dbReference type="EC" id="2.7.7.6"/>
    </reaction>
</comment>
<dbReference type="AlphaFoldDB" id="A0A381XJL0"/>
<gene>
    <name evidence="9" type="ORF">METZ01_LOCUS117733</name>
</gene>
<keyword evidence="4" id="KW-0808">Transferase</keyword>
<dbReference type="SMART" id="SM01409">
    <property type="entry name" value="RNA_pol_Rpb6"/>
    <property type="match status" value="1"/>
</dbReference>
<evidence type="ECO:0000256" key="1">
    <source>
        <dbReference type="ARBA" id="ARBA00006711"/>
    </source>
</evidence>
<feature type="region of interest" description="Disordered" evidence="8">
    <location>
        <begin position="114"/>
        <end position="148"/>
    </location>
</feature>
<name>A0A381XJL0_9ZZZZ</name>
<feature type="compositionally biased region" description="Acidic residues" evidence="8">
    <location>
        <begin position="114"/>
        <end position="124"/>
    </location>
</feature>
<sequence length="148" mass="16986">MARITVEDCIDKLPSRFELVLVASQRARKLYSGETPTVVTENDKNTVIALREIADSTLTTDEMKENLIQEYQTVTLSDEEDEIFELESSNETTNKNEESKSYVSDVEEEMKELVSSEDSEIEEQYEIRDDIEVNTVSDETEENTQSLE</sequence>
<dbReference type="GO" id="GO:0003899">
    <property type="term" value="F:DNA-directed RNA polymerase activity"/>
    <property type="evidence" value="ECO:0007669"/>
    <property type="project" value="UniProtKB-EC"/>
</dbReference>
<dbReference type="InterPro" id="IPR006110">
    <property type="entry name" value="Pol_omega/Rpo6/RPB6"/>
</dbReference>
<keyword evidence="6" id="KW-0804">Transcription</keyword>
<reference evidence="9" key="1">
    <citation type="submission" date="2018-05" db="EMBL/GenBank/DDBJ databases">
        <authorList>
            <person name="Lanie J.A."/>
            <person name="Ng W.-L."/>
            <person name="Kazmierczak K.M."/>
            <person name="Andrzejewski T.M."/>
            <person name="Davidsen T.M."/>
            <person name="Wayne K.J."/>
            <person name="Tettelin H."/>
            <person name="Glass J.I."/>
            <person name="Rusch D."/>
            <person name="Podicherti R."/>
            <person name="Tsui H.-C.T."/>
            <person name="Winkler M.E."/>
        </authorList>
    </citation>
    <scope>NUCLEOTIDE SEQUENCE</scope>
</reference>
<protein>
    <recommendedName>
        <fullName evidence="2">DNA-directed RNA polymerase</fullName>
        <ecNumber evidence="2">2.7.7.6</ecNumber>
    </recommendedName>
</protein>
<dbReference type="EC" id="2.7.7.6" evidence="2"/>
<dbReference type="NCBIfam" id="TIGR00690">
    <property type="entry name" value="rpoZ"/>
    <property type="match status" value="1"/>
</dbReference>
<evidence type="ECO:0000256" key="5">
    <source>
        <dbReference type="ARBA" id="ARBA00022695"/>
    </source>
</evidence>
<dbReference type="EMBL" id="UINC01015400">
    <property type="protein sequence ID" value="SVA64879.1"/>
    <property type="molecule type" value="Genomic_DNA"/>
</dbReference>
<evidence type="ECO:0000256" key="7">
    <source>
        <dbReference type="ARBA" id="ARBA00048552"/>
    </source>
</evidence>
<evidence type="ECO:0000256" key="3">
    <source>
        <dbReference type="ARBA" id="ARBA00022478"/>
    </source>
</evidence>
<evidence type="ECO:0000256" key="2">
    <source>
        <dbReference type="ARBA" id="ARBA00012418"/>
    </source>
</evidence>
<dbReference type="PANTHER" id="PTHR34476">
    <property type="entry name" value="DNA-DIRECTED RNA POLYMERASE SUBUNIT OMEGA"/>
    <property type="match status" value="1"/>
</dbReference>
<dbReference type="HAMAP" id="MF_00366">
    <property type="entry name" value="RNApol_bact_RpoZ"/>
    <property type="match status" value="1"/>
</dbReference>
<evidence type="ECO:0000256" key="4">
    <source>
        <dbReference type="ARBA" id="ARBA00022679"/>
    </source>
</evidence>
<dbReference type="SUPFAM" id="SSF63562">
    <property type="entry name" value="RPB6/omega subunit-like"/>
    <property type="match status" value="1"/>
</dbReference>
<dbReference type="Pfam" id="PF01192">
    <property type="entry name" value="RNA_pol_Rpb6"/>
    <property type="match status" value="1"/>
</dbReference>
<dbReference type="Gene3D" id="3.90.940.10">
    <property type="match status" value="1"/>
</dbReference>
<keyword evidence="5" id="KW-0548">Nucleotidyltransferase</keyword>